<dbReference type="SUPFAM" id="SSF55874">
    <property type="entry name" value="ATPase domain of HSP90 chaperone/DNA topoisomerase II/histidine kinase"/>
    <property type="match status" value="1"/>
</dbReference>
<dbReference type="InterPro" id="IPR052016">
    <property type="entry name" value="Bact_Sigma-Reg"/>
</dbReference>
<evidence type="ECO:0000313" key="4">
    <source>
        <dbReference type="EMBL" id="WUS56036.1"/>
    </source>
</evidence>
<evidence type="ECO:0000313" key="5">
    <source>
        <dbReference type="Proteomes" id="UP001432014"/>
    </source>
</evidence>
<dbReference type="Gene3D" id="3.30.450.40">
    <property type="match status" value="1"/>
</dbReference>
<dbReference type="InterPro" id="IPR003594">
    <property type="entry name" value="HATPase_dom"/>
</dbReference>
<dbReference type="CDD" id="cd16936">
    <property type="entry name" value="HATPase_RsbW-like"/>
    <property type="match status" value="1"/>
</dbReference>
<dbReference type="InterPro" id="IPR036457">
    <property type="entry name" value="PPM-type-like_dom_sf"/>
</dbReference>
<feature type="domain" description="GAF" evidence="2">
    <location>
        <begin position="145"/>
        <end position="324"/>
    </location>
</feature>
<evidence type="ECO:0000256" key="1">
    <source>
        <dbReference type="ARBA" id="ARBA00022801"/>
    </source>
</evidence>
<dbReference type="InterPro" id="IPR003018">
    <property type="entry name" value="GAF"/>
</dbReference>
<dbReference type="SUPFAM" id="SSF55781">
    <property type="entry name" value="GAF domain-like"/>
    <property type="match status" value="1"/>
</dbReference>
<dbReference type="Proteomes" id="UP001432014">
    <property type="component" value="Chromosome"/>
</dbReference>
<dbReference type="SUPFAM" id="SSF55785">
    <property type="entry name" value="PYP-like sensor domain (PAS domain)"/>
    <property type="match status" value="1"/>
</dbReference>
<dbReference type="Gene3D" id="3.60.40.10">
    <property type="entry name" value="PPM-type phosphatase domain"/>
    <property type="match status" value="1"/>
</dbReference>
<gene>
    <name evidence="4" type="ORF">OG469_11185</name>
</gene>
<keyword evidence="1" id="KW-0378">Hydrolase</keyword>
<name>A0ABZ1W5C8_9ACTN</name>
<organism evidence="4 5">
    <name type="scientific">Kitasatospora herbaricolor</name>
    <dbReference type="NCBI Taxonomy" id="68217"/>
    <lineage>
        <taxon>Bacteria</taxon>
        <taxon>Bacillati</taxon>
        <taxon>Actinomycetota</taxon>
        <taxon>Actinomycetes</taxon>
        <taxon>Kitasatosporales</taxon>
        <taxon>Streptomycetaceae</taxon>
        <taxon>Kitasatospora</taxon>
    </lineage>
</organism>
<dbReference type="Pfam" id="PF08448">
    <property type="entry name" value="PAS_4"/>
    <property type="match status" value="1"/>
</dbReference>
<dbReference type="SMART" id="SM00065">
    <property type="entry name" value="GAF"/>
    <property type="match status" value="1"/>
</dbReference>
<dbReference type="Pfam" id="PF07228">
    <property type="entry name" value="SpoIIE"/>
    <property type="match status" value="1"/>
</dbReference>
<reference evidence="4 5" key="1">
    <citation type="submission" date="2022-10" db="EMBL/GenBank/DDBJ databases">
        <title>The complete genomes of actinobacterial strains from the NBC collection.</title>
        <authorList>
            <person name="Joergensen T.S."/>
            <person name="Alvarez Arevalo M."/>
            <person name="Sterndorff E.B."/>
            <person name="Faurdal D."/>
            <person name="Vuksanovic O."/>
            <person name="Mourched A.-S."/>
            <person name="Charusanti P."/>
            <person name="Shaw S."/>
            <person name="Blin K."/>
            <person name="Weber T."/>
        </authorList>
    </citation>
    <scope>NUCLEOTIDE SEQUENCE [LARGE SCALE GENOMIC DNA]</scope>
    <source>
        <strain evidence="4 5">NBC_01247</strain>
    </source>
</reference>
<dbReference type="InterPro" id="IPR029016">
    <property type="entry name" value="GAF-like_dom_sf"/>
</dbReference>
<keyword evidence="5" id="KW-1185">Reference proteome</keyword>
<dbReference type="Gene3D" id="3.30.450.20">
    <property type="entry name" value="PAS domain"/>
    <property type="match status" value="1"/>
</dbReference>
<sequence length="693" mass="74606">MRDSDRDEGEAALLAALFGGAPRCWYVLDRELRLVQLNRAARALRCLPGAEAIGRRLTEDVPGYPAAQLTALAAEVLATGTALTGRLLRGHTEAAPDRVQVLSLTLYRLEDGVRGGPGEPLGVAVSVEDVTAREAAAERLAVLQEAHRAIGSTLDIATTAQELADVTVPRFADATTVDILDEAWRAGPAHEGPVGPDHPLRRAAYRLRDGGELPVRIGRLNTFPFPTPFTQSLADIRPRLVSHLDYDEPWMTTGHAATERLRTAGVHSLIVVPFVVHDTVLGLAAYYRYERPEPFDEDDLELARELTDRAALSLDKARSYARERTVATALQRYLLPARAPSVSAVDAAHLYIAGGAGSDWYDIIQLSGARVALVVGDLAGRGVEAAATMGQLRTAVRTLAALDLPPDELLERLDTTAVRLAQDSALAPGTGDLGSELIASCLVLTYDPVSRRCTAARAGHPQPLVLDPTGQVLPFEVPVGPHLGVGGAGFESAGVDLPEGSVIALYTNGLVSDRGRDADASLQRLHQVLAQPGRSLQELCDSAVYSLVPERPGDDAVLLLARTHHLAEENVAAWTFPDDLAVVSRARELAESQLLAWGLDDLVYSTQLIVSELVTNAIRYGKGAVQLRLIRDRTLICEVSDRTNTAPHLRQARTTDEGGRGLFIVMQLSAHWGTRYLREGKTIWAEQPLPGAS</sequence>
<dbReference type="InterPro" id="IPR036890">
    <property type="entry name" value="HATPase_C_sf"/>
</dbReference>
<evidence type="ECO:0000259" key="3">
    <source>
        <dbReference type="SMART" id="SM00331"/>
    </source>
</evidence>
<protein>
    <submittedName>
        <fullName evidence="4">SpoIIE family protein phosphatase</fullName>
    </submittedName>
</protein>
<dbReference type="InterPro" id="IPR013656">
    <property type="entry name" value="PAS_4"/>
</dbReference>
<dbReference type="RefSeq" id="WP_329499348.1">
    <property type="nucleotide sequence ID" value="NZ_CP108460.1"/>
</dbReference>
<feature type="domain" description="PPM-type phosphatase" evidence="3">
    <location>
        <begin position="342"/>
        <end position="563"/>
    </location>
</feature>
<dbReference type="SMART" id="SM00331">
    <property type="entry name" value="PP2C_SIG"/>
    <property type="match status" value="1"/>
</dbReference>
<dbReference type="InterPro" id="IPR035965">
    <property type="entry name" value="PAS-like_dom_sf"/>
</dbReference>
<dbReference type="EMBL" id="CP108482">
    <property type="protein sequence ID" value="WUS56036.1"/>
    <property type="molecule type" value="Genomic_DNA"/>
</dbReference>
<dbReference type="PANTHER" id="PTHR43156">
    <property type="entry name" value="STAGE II SPORULATION PROTEIN E-RELATED"/>
    <property type="match status" value="1"/>
</dbReference>
<proteinExistence type="predicted"/>
<dbReference type="Gene3D" id="3.30.565.10">
    <property type="entry name" value="Histidine kinase-like ATPase, C-terminal domain"/>
    <property type="match status" value="1"/>
</dbReference>
<dbReference type="Pfam" id="PF13581">
    <property type="entry name" value="HATPase_c_2"/>
    <property type="match status" value="1"/>
</dbReference>
<dbReference type="Pfam" id="PF01590">
    <property type="entry name" value="GAF"/>
    <property type="match status" value="1"/>
</dbReference>
<dbReference type="InterPro" id="IPR001932">
    <property type="entry name" value="PPM-type_phosphatase-like_dom"/>
</dbReference>
<dbReference type="PANTHER" id="PTHR43156:SF2">
    <property type="entry name" value="STAGE II SPORULATION PROTEIN E"/>
    <property type="match status" value="1"/>
</dbReference>
<accession>A0ABZ1W5C8</accession>
<evidence type="ECO:0000259" key="2">
    <source>
        <dbReference type="SMART" id="SM00065"/>
    </source>
</evidence>